<dbReference type="RefSeq" id="WP_258335744.1">
    <property type="nucleotide sequence ID" value="NZ_JANRHJ010000008.1"/>
</dbReference>
<dbReference type="EMBL" id="JANRHJ010000008">
    <property type="protein sequence ID" value="MCR8873981.1"/>
    <property type="molecule type" value="Genomic_DNA"/>
</dbReference>
<feature type="domain" description="M23ase beta-sheet core" evidence="2">
    <location>
        <begin position="50"/>
        <end position="116"/>
    </location>
</feature>
<dbReference type="CDD" id="cd12797">
    <property type="entry name" value="M23_peptidase"/>
    <property type="match status" value="1"/>
</dbReference>
<feature type="signal peptide" evidence="1">
    <location>
        <begin position="1"/>
        <end position="20"/>
    </location>
</feature>
<reference evidence="3 4" key="1">
    <citation type="submission" date="2022-08" db="EMBL/GenBank/DDBJ databases">
        <authorList>
            <person name="Zeman M."/>
            <person name="Kubasova T."/>
        </authorList>
    </citation>
    <scope>NUCLEOTIDE SEQUENCE [LARGE SCALE GENOMIC DNA]</scope>
    <source>
        <strain evidence="3 4">ET62</strain>
    </source>
</reference>
<keyword evidence="1" id="KW-0732">Signal</keyword>
<feature type="chain" id="PRO_5043924621" evidence="1">
    <location>
        <begin position="21"/>
        <end position="554"/>
    </location>
</feature>
<dbReference type="InterPro" id="IPR011055">
    <property type="entry name" value="Dup_hybrid_motif"/>
</dbReference>
<sequence length="554" mass="62114">MIRKMIGLVLSLVMGTGIQAQQVDENIFRSPFDFPLLLSANFGELRPNHFHNGLDIKTQGVTGKPIRCIADGYVSRVMVLHGGYGQAIFVTHPNGLTSVYGHVVSFAPEVQKYVRAYQYEHQTFTCDLNFEPGQFPMKQGQLLALSGNEGASAGPHLHLELRKTDTGEYIDPMPYFKSMLKDTKAPVASLVGFYPVPGEGGVAGSVRKKLVGVQALKQKVAAWGKIYTGISARDYMDGTSNFYGVHSVTLFVDSVQVFRSVTDKVAPEENRMINGFTDYDELRRTKRLIMRSYIAPGNRLRILQADTARGVVLIDEERDYRFRYVLEDNFGNKRTYSFVVQGRKENIPAYQHKGNRMLYWNRTNVIQAPGLEFVVPKYYVYEDTGLSVSVEGDSTGIAFDYVLDAGNTPLQSYCPLSIGIRHLPVADTTKYYVVQKVGRWRAPAGGTFENGWMKTRVREFATYSVAVDTIAPRIIPVGQSGWRASRNVRFKISDSESGIGTYKVFVDGEFVLFGLKKGILVIQDPEKIKKGVPHKVEVVVTDNCKNETRKLFHF</sequence>
<organism evidence="3 4">
    <name type="scientific">Phocaeicola barnesiae</name>
    <dbReference type="NCBI Taxonomy" id="376804"/>
    <lineage>
        <taxon>Bacteria</taxon>
        <taxon>Pseudomonadati</taxon>
        <taxon>Bacteroidota</taxon>
        <taxon>Bacteroidia</taxon>
        <taxon>Bacteroidales</taxon>
        <taxon>Bacteroidaceae</taxon>
        <taxon>Phocaeicola</taxon>
    </lineage>
</organism>
<evidence type="ECO:0000313" key="4">
    <source>
        <dbReference type="Proteomes" id="UP001204579"/>
    </source>
</evidence>
<dbReference type="SUPFAM" id="SSF51261">
    <property type="entry name" value="Duplicated hybrid motif"/>
    <property type="match status" value="1"/>
</dbReference>
<dbReference type="InterPro" id="IPR016047">
    <property type="entry name" value="M23ase_b-sheet_dom"/>
</dbReference>
<comment type="caution">
    <text evidence="3">The sequence shown here is derived from an EMBL/GenBank/DDBJ whole genome shotgun (WGS) entry which is preliminary data.</text>
</comment>
<dbReference type="AlphaFoldDB" id="A0AAW5MZS4"/>
<evidence type="ECO:0000259" key="2">
    <source>
        <dbReference type="Pfam" id="PF01551"/>
    </source>
</evidence>
<gene>
    <name evidence="3" type="ORF">NW209_08135</name>
</gene>
<name>A0AAW5MZS4_9BACT</name>
<dbReference type="GO" id="GO:0004222">
    <property type="term" value="F:metalloendopeptidase activity"/>
    <property type="evidence" value="ECO:0007669"/>
    <property type="project" value="TreeGrafter"/>
</dbReference>
<dbReference type="PANTHER" id="PTHR21666:SF285">
    <property type="entry name" value="M23 FAMILY METALLOPEPTIDASE"/>
    <property type="match status" value="1"/>
</dbReference>
<dbReference type="Proteomes" id="UP001204579">
    <property type="component" value="Unassembled WGS sequence"/>
</dbReference>
<evidence type="ECO:0000313" key="3">
    <source>
        <dbReference type="EMBL" id="MCR8873981.1"/>
    </source>
</evidence>
<protein>
    <submittedName>
        <fullName evidence="3">M23 family metallopeptidase</fullName>
    </submittedName>
</protein>
<dbReference type="Pfam" id="PF01551">
    <property type="entry name" value="Peptidase_M23"/>
    <property type="match status" value="1"/>
</dbReference>
<dbReference type="PANTHER" id="PTHR21666">
    <property type="entry name" value="PEPTIDASE-RELATED"/>
    <property type="match status" value="1"/>
</dbReference>
<evidence type="ECO:0000256" key="1">
    <source>
        <dbReference type="SAM" id="SignalP"/>
    </source>
</evidence>
<accession>A0AAW5MZS4</accession>
<keyword evidence="4" id="KW-1185">Reference proteome</keyword>
<proteinExistence type="predicted"/>
<dbReference type="Gene3D" id="2.70.70.10">
    <property type="entry name" value="Glucose Permease (Domain IIA)"/>
    <property type="match status" value="1"/>
</dbReference>
<dbReference type="InterPro" id="IPR050570">
    <property type="entry name" value="Cell_wall_metabolism_enzyme"/>
</dbReference>